<comment type="caution">
    <text evidence="1">The sequence shown here is derived from an EMBL/GenBank/DDBJ whole genome shotgun (WGS) entry which is preliminary data.</text>
</comment>
<proteinExistence type="predicted"/>
<evidence type="ECO:0000313" key="1">
    <source>
        <dbReference type="EMBL" id="MPM01914.1"/>
    </source>
</evidence>
<reference evidence="1" key="1">
    <citation type="submission" date="2019-08" db="EMBL/GenBank/DDBJ databases">
        <authorList>
            <person name="Kucharzyk K."/>
            <person name="Murdoch R.W."/>
            <person name="Higgins S."/>
            <person name="Loffler F."/>
        </authorList>
    </citation>
    <scope>NUCLEOTIDE SEQUENCE</scope>
</reference>
<name>A0A644WHZ9_9ZZZZ</name>
<organism evidence="1">
    <name type="scientific">bioreactor metagenome</name>
    <dbReference type="NCBI Taxonomy" id="1076179"/>
    <lineage>
        <taxon>unclassified sequences</taxon>
        <taxon>metagenomes</taxon>
        <taxon>ecological metagenomes</taxon>
    </lineage>
</organism>
<sequence length="197" mass="23671">MTKNKELDEVLDNFIMECRITNNLPSYKEIENKDYYVFSLIKNRYKSLKKFSKEHNLEDIYNSTIDNKRRYYGKKPEQSIDTYNKECIKKVRKNVKKINNIEVFVGNIGDLELKKHPATDKKFTVKNYLMENNIKKIPLYLFNFLKEIEDEKIRTGNIELQKYKDIINSNGKMESYLYSIYKNDVLNKLLKEYNLTT</sequence>
<accession>A0A644WHZ9</accession>
<gene>
    <name evidence="1" type="ORF">SDC9_48154</name>
</gene>
<dbReference type="EMBL" id="VSSQ01000831">
    <property type="protein sequence ID" value="MPM01914.1"/>
    <property type="molecule type" value="Genomic_DNA"/>
</dbReference>
<dbReference type="AlphaFoldDB" id="A0A644WHZ9"/>
<protein>
    <submittedName>
        <fullName evidence="1">Uncharacterized protein</fullName>
    </submittedName>
</protein>